<reference evidence="3" key="2">
    <citation type="submission" date="2023-07" db="EMBL/GenBank/DDBJ databases">
        <title>Description of novel Chryseobacterium sp. strain C-2.</title>
        <authorList>
            <person name="Saticioglu I.B."/>
        </authorList>
    </citation>
    <scope>NUCLEOTIDE SEQUENCE [LARGE SCALE GENOMIC DNA]</scope>
    <source>
        <strain evidence="3">C-2</strain>
    </source>
</reference>
<protein>
    <recommendedName>
        <fullName evidence="5">DUF1837 domain-containing protein</fullName>
    </recommendedName>
</protein>
<dbReference type="Proteomes" id="UP000603715">
    <property type="component" value="Unassembled WGS sequence"/>
</dbReference>
<comment type="caution">
    <text evidence="2">The sequence shown here is derived from an EMBL/GenBank/DDBJ whole genome shotgun (WGS) entry which is preliminary data.</text>
</comment>
<sequence>MFNRFKTKISDKITLHFLSIDDYSPRLKKHIEESIHFIWNGDNEVIEDPTDISITKLEILKLLEGKSAEQKIGIVSEFICHLYLRANKFKQHFLFRNLEEKGMKKGFDGVYLIDDDYYVYESKSSLETTITSTHNGNVSEAYRDLKGKIEGDNTANDPWRNAYNHSNMRTIDFNQTISQILKNLSKDYVSGTYSQIKDYNIIPSSTIYLGTRYSDIEKTTLKSNLAKLLGKYNFKSINAICINKKSIENFIDYLNE</sequence>
<dbReference type="AlphaFoldDB" id="A0A9Q3UWW0"/>
<evidence type="ECO:0000313" key="3">
    <source>
        <dbReference type="Proteomes" id="UP000603715"/>
    </source>
</evidence>
<gene>
    <name evidence="1" type="ORF">IEW27_00280</name>
    <name evidence="2" type="ORF">LNP80_16710</name>
</gene>
<reference evidence="1" key="3">
    <citation type="submission" date="2024-05" db="EMBL/GenBank/DDBJ databases">
        <title>Description of novel Chryseobacterium sp. strain C-2.</title>
        <authorList>
            <person name="Saticioglu I.B."/>
        </authorList>
    </citation>
    <scope>NUCLEOTIDE SEQUENCE</scope>
    <source>
        <strain evidence="1">C-2</strain>
    </source>
</reference>
<evidence type="ECO:0000313" key="4">
    <source>
        <dbReference type="Proteomes" id="UP001107960"/>
    </source>
</evidence>
<reference evidence="2" key="1">
    <citation type="submission" date="2021-11" db="EMBL/GenBank/DDBJ databases">
        <title>Description of novel Chryseobacterium species.</title>
        <authorList>
            <person name="Saticioglu I.B."/>
            <person name="Ay H."/>
            <person name="Altun S."/>
            <person name="Duman M."/>
        </authorList>
    </citation>
    <scope>NUCLEOTIDE SEQUENCE</scope>
    <source>
        <strain evidence="2">C-39</strain>
    </source>
</reference>
<accession>A0A9Q3UWW0</accession>
<dbReference type="EMBL" id="JAJJML010000001">
    <property type="protein sequence ID" value="MCC9035862.1"/>
    <property type="molecule type" value="Genomic_DNA"/>
</dbReference>
<dbReference type="EMBL" id="JACXXP010000001">
    <property type="protein sequence ID" value="MBD3903030.1"/>
    <property type="molecule type" value="Genomic_DNA"/>
</dbReference>
<evidence type="ECO:0000313" key="2">
    <source>
        <dbReference type="EMBL" id="MCC9035862.1"/>
    </source>
</evidence>
<name>A0A9Q3UWW0_9FLAO</name>
<dbReference type="Proteomes" id="UP001107960">
    <property type="component" value="Unassembled WGS sequence"/>
</dbReference>
<dbReference type="RefSeq" id="WP_191177689.1">
    <property type="nucleotide sequence ID" value="NZ_JACXXP010000001.1"/>
</dbReference>
<organism evidence="2 4">
    <name type="scientific">Chryseobacterium muglaense</name>
    <dbReference type="NCBI Taxonomy" id="2893752"/>
    <lineage>
        <taxon>Bacteria</taxon>
        <taxon>Pseudomonadati</taxon>
        <taxon>Bacteroidota</taxon>
        <taxon>Flavobacteriia</taxon>
        <taxon>Flavobacteriales</taxon>
        <taxon>Weeksellaceae</taxon>
        <taxon>Chryseobacterium group</taxon>
        <taxon>Chryseobacterium</taxon>
    </lineage>
</organism>
<proteinExistence type="predicted"/>
<evidence type="ECO:0000313" key="1">
    <source>
        <dbReference type="EMBL" id="MBD3903030.1"/>
    </source>
</evidence>
<evidence type="ECO:0008006" key="5">
    <source>
        <dbReference type="Google" id="ProtNLM"/>
    </source>
</evidence>
<keyword evidence="3" id="KW-1185">Reference proteome</keyword>